<dbReference type="InterPro" id="IPR036163">
    <property type="entry name" value="HMA_dom_sf"/>
</dbReference>
<evidence type="ECO:0000313" key="4">
    <source>
        <dbReference type="Proteomes" id="UP001212602"/>
    </source>
</evidence>
<dbReference type="Pfam" id="PF00403">
    <property type="entry name" value="HMA"/>
    <property type="match status" value="1"/>
</dbReference>
<dbReference type="Proteomes" id="UP001212602">
    <property type="component" value="Unassembled WGS sequence"/>
</dbReference>
<feature type="domain" description="HMA" evidence="2">
    <location>
        <begin position="7"/>
        <end position="70"/>
    </location>
</feature>
<dbReference type="CDD" id="cd00371">
    <property type="entry name" value="HMA"/>
    <property type="match status" value="1"/>
</dbReference>
<dbReference type="PROSITE" id="PS01047">
    <property type="entry name" value="HMA_1"/>
    <property type="match status" value="1"/>
</dbReference>
<dbReference type="GO" id="GO:0046872">
    <property type="term" value="F:metal ion binding"/>
    <property type="evidence" value="ECO:0007669"/>
    <property type="project" value="UniProtKB-KW"/>
</dbReference>
<dbReference type="SUPFAM" id="SSF55008">
    <property type="entry name" value="HMA, heavy metal-associated domain"/>
    <property type="match status" value="1"/>
</dbReference>
<dbReference type="PROSITE" id="PS50846">
    <property type="entry name" value="HMA_2"/>
    <property type="match status" value="1"/>
</dbReference>
<dbReference type="EMBL" id="JAQIPB010000014">
    <property type="protein sequence ID" value="MDA7419141.1"/>
    <property type="molecule type" value="Genomic_DNA"/>
</dbReference>
<protein>
    <submittedName>
        <fullName evidence="3">Cation transporter</fullName>
    </submittedName>
</protein>
<dbReference type="InterPro" id="IPR017969">
    <property type="entry name" value="Heavy-metal-associated_CS"/>
</dbReference>
<evidence type="ECO:0000313" key="3">
    <source>
        <dbReference type="EMBL" id="MDA7419141.1"/>
    </source>
</evidence>
<organism evidence="3 4">
    <name type="scientific">Xenophilus arseniciresistens</name>
    <dbReference type="NCBI Taxonomy" id="1283306"/>
    <lineage>
        <taxon>Bacteria</taxon>
        <taxon>Pseudomonadati</taxon>
        <taxon>Pseudomonadota</taxon>
        <taxon>Betaproteobacteria</taxon>
        <taxon>Burkholderiales</taxon>
        <taxon>Comamonadaceae</taxon>
        <taxon>Xenophilus</taxon>
    </lineage>
</organism>
<dbReference type="AlphaFoldDB" id="A0AAE3NE20"/>
<gene>
    <name evidence="3" type="ORF">PGB34_22440</name>
</gene>
<keyword evidence="1" id="KW-0479">Metal-binding</keyword>
<accession>A0AAE3NE20</accession>
<dbReference type="Gene3D" id="3.30.70.100">
    <property type="match status" value="1"/>
</dbReference>
<name>A0AAE3NE20_9BURK</name>
<proteinExistence type="predicted"/>
<dbReference type="RefSeq" id="WP_271430342.1">
    <property type="nucleotide sequence ID" value="NZ_JAQIPB010000014.1"/>
</dbReference>
<reference evidence="3" key="1">
    <citation type="submission" date="2023-01" db="EMBL/GenBank/DDBJ databases">
        <title>Xenophilus mangrovi sp. nov., isolated from soil of Mangrove nature reserve.</title>
        <authorList>
            <person name="Xu S."/>
            <person name="Liu Z."/>
            <person name="Xu Y."/>
        </authorList>
    </citation>
    <scope>NUCLEOTIDE SEQUENCE</scope>
    <source>
        <strain evidence="3">YW8</strain>
    </source>
</reference>
<sequence>MNPDSQNAHHFQVQGMSCQHCVRAIEDALQTLDAQAAVRVDLSTGRVDVRSGQPREALAAAIAEAGYQVQQG</sequence>
<dbReference type="InterPro" id="IPR006121">
    <property type="entry name" value="HMA_dom"/>
</dbReference>
<keyword evidence="4" id="KW-1185">Reference proteome</keyword>
<evidence type="ECO:0000256" key="1">
    <source>
        <dbReference type="ARBA" id="ARBA00022723"/>
    </source>
</evidence>
<comment type="caution">
    <text evidence="3">The sequence shown here is derived from an EMBL/GenBank/DDBJ whole genome shotgun (WGS) entry which is preliminary data.</text>
</comment>
<evidence type="ECO:0000259" key="2">
    <source>
        <dbReference type="PROSITE" id="PS50846"/>
    </source>
</evidence>